<name>A0A8I2Z086_9AGAM</name>
<evidence type="ECO:0000256" key="1">
    <source>
        <dbReference type="SAM" id="MobiDB-lite"/>
    </source>
</evidence>
<organism evidence="2 3">
    <name type="scientific">Boletus reticuloceps</name>
    <dbReference type="NCBI Taxonomy" id="495285"/>
    <lineage>
        <taxon>Eukaryota</taxon>
        <taxon>Fungi</taxon>
        <taxon>Dikarya</taxon>
        <taxon>Basidiomycota</taxon>
        <taxon>Agaricomycotina</taxon>
        <taxon>Agaricomycetes</taxon>
        <taxon>Agaricomycetidae</taxon>
        <taxon>Boletales</taxon>
        <taxon>Boletineae</taxon>
        <taxon>Boletaceae</taxon>
        <taxon>Boletoideae</taxon>
        <taxon>Boletus</taxon>
    </lineage>
</organism>
<dbReference type="Proteomes" id="UP000683000">
    <property type="component" value="Unassembled WGS sequence"/>
</dbReference>
<proteinExistence type="predicted"/>
<reference evidence="2" key="1">
    <citation type="submission" date="2021-03" db="EMBL/GenBank/DDBJ databases">
        <title>Evolutionary innovations through gain and loss of genes in the ectomycorrhizal Boletales.</title>
        <authorList>
            <person name="Wu G."/>
            <person name="Miyauchi S."/>
            <person name="Morin E."/>
            <person name="Yang Z.-L."/>
            <person name="Xu J."/>
            <person name="Martin F.M."/>
        </authorList>
    </citation>
    <scope>NUCLEOTIDE SEQUENCE</scope>
    <source>
        <strain evidence="2">BR01</strain>
    </source>
</reference>
<comment type="caution">
    <text evidence="2">The sequence shown here is derived from an EMBL/GenBank/DDBJ whole genome shotgun (WGS) entry which is preliminary data.</text>
</comment>
<feature type="compositionally biased region" description="Acidic residues" evidence="1">
    <location>
        <begin position="120"/>
        <end position="131"/>
    </location>
</feature>
<dbReference type="AlphaFoldDB" id="A0A8I2Z086"/>
<protein>
    <submittedName>
        <fullName evidence="2">Uncharacterized protein</fullName>
    </submittedName>
</protein>
<sequence length="159" mass="17280">MDPISGMSDGSSRILVHPSVSKQYEHWPSFKRNPSMWAQSHILPNGSNHDCLKWWRTADIGVLSAIDSNALAICRRVADGRVSAIAGRNKGQRTKSRVGVKALAMLLVKWGKALDRASEAAEEDSETDEGDSGPSRRTHLPLSSGVDPRGRIPLAVEAL</sequence>
<evidence type="ECO:0000313" key="2">
    <source>
        <dbReference type="EMBL" id="KAG6380323.1"/>
    </source>
</evidence>
<dbReference type="OrthoDB" id="498590at2759"/>
<feature type="region of interest" description="Disordered" evidence="1">
    <location>
        <begin position="118"/>
        <end position="149"/>
    </location>
</feature>
<keyword evidence="3" id="KW-1185">Reference proteome</keyword>
<gene>
    <name evidence="2" type="ORF">JVT61DRAFT_8433</name>
</gene>
<evidence type="ECO:0000313" key="3">
    <source>
        <dbReference type="Proteomes" id="UP000683000"/>
    </source>
</evidence>
<dbReference type="EMBL" id="JAGFBS010000003">
    <property type="protein sequence ID" value="KAG6380323.1"/>
    <property type="molecule type" value="Genomic_DNA"/>
</dbReference>
<accession>A0A8I2Z086</accession>